<dbReference type="EMBL" id="NQWI01000084">
    <property type="protein sequence ID" value="PDW02161.1"/>
    <property type="molecule type" value="Genomic_DNA"/>
</dbReference>
<evidence type="ECO:0000313" key="2">
    <source>
        <dbReference type="Proteomes" id="UP000220527"/>
    </source>
</evidence>
<organism evidence="1 2">
    <name type="scientific">Candidatus Viridilinea mediisalina</name>
    <dbReference type="NCBI Taxonomy" id="2024553"/>
    <lineage>
        <taxon>Bacteria</taxon>
        <taxon>Bacillati</taxon>
        <taxon>Chloroflexota</taxon>
        <taxon>Chloroflexia</taxon>
        <taxon>Chloroflexales</taxon>
        <taxon>Chloroflexineae</taxon>
        <taxon>Oscillochloridaceae</taxon>
        <taxon>Candidatus Viridilinea</taxon>
    </lineage>
</organism>
<keyword evidence="2" id="KW-1185">Reference proteome</keyword>
<dbReference type="AlphaFoldDB" id="A0A2A6RGU4"/>
<accession>A0A2A6RGU4</accession>
<dbReference type="Proteomes" id="UP000220527">
    <property type="component" value="Unassembled WGS sequence"/>
</dbReference>
<protein>
    <recommendedName>
        <fullName evidence="3">CRISPR-associated protein Csx11</fullName>
    </recommendedName>
</protein>
<sequence>MALLITQAVGLMLKAQPVAHEDLAKAEQHNTLFWRVLSVRTNGLAYLQSPSIADLRVRQRLIKEAFDHIQQKLESLLLAFEVYRDENGGFYLLPDMPCDEFKNVESEISALQEVDGLKLTATISSEQLTSHPKDAGKYVGEYISQQFQYPPILSYTLNTVEEAWTDQYAVRDICTACNLRPQGYGAEQITAYARNSRYYREKAESRKICCICMERQAGVARQWATGNLDQQTIWIDEVADVNGRVALITGSWDVDVFTAQMLYPHSDTASERSEWLLTVEFLKGKPHDQTRFRLQNRDFIWDGIREVLVGSDKISNDKIRFKTQTLSIQHPILSSATLKDVSQQHGDFLLEVNEDLTVIGVGVNVRCWGQDFVVESPYVMRTLTPEARNKVLEIVFWDKKYPFKICSENKVSFITFNNTHSNVQSQSFARLRRIWQTTRQFWQDTHAELAQLLLDDRRRVLLYLDQEPDLGPFHVYDLDLGAVTLSVVWYPLQADGSGGYLISADNLNTVARRLGAERDIYEHAASAAIWLEEYLQQQFMQGKRQLILHNPEATPGKRQQNLLAGRRLIRTEHQDTAYSIAIPIFAEPRSFMALVPADQSLGILQQIKLKYEREMGKVRNRLPLQLSAVYFSRRTPLRAALDAGQAMLKRKTTTTVWNVRSVVQGALPADTSNLAQGTSQFQQTITITLERNGHTIVWHVPAVMGDGSTPDNWYPYVYFKQDAHGNTQPVGRQRVFSDTTGGWLMHAGDAQEADQICFTPSTFDFEFLDTTSRRFELHYGDDGRRVSRRTRPFYLEDLDRLEALWGYLKQLQPAQRYQVVSTIEATREAWHGTDSDGQSLTDPVFRQFVADTLAGAEWRGDAWQSHGARDRLIQAGVRGELADLLELRMEILKER</sequence>
<evidence type="ECO:0008006" key="3">
    <source>
        <dbReference type="Google" id="ProtNLM"/>
    </source>
</evidence>
<reference evidence="2" key="1">
    <citation type="submission" date="2017-08" db="EMBL/GenBank/DDBJ databases">
        <authorList>
            <person name="Grouzdev D.S."/>
            <person name="Gaisin V.A."/>
            <person name="Rysina M.S."/>
            <person name="Gorlenko V.M."/>
        </authorList>
    </citation>
    <scope>NUCLEOTIDE SEQUENCE [LARGE SCALE GENOMIC DNA]</scope>
    <source>
        <strain evidence="2">Kir15-3F</strain>
    </source>
</reference>
<proteinExistence type="predicted"/>
<gene>
    <name evidence="1" type="ORF">CJ255_15395</name>
</gene>
<evidence type="ECO:0000313" key="1">
    <source>
        <dbReference type="EMBL" id="PDW02161.1"/>
    </source>
</evidence>
<comment type="caution">
    <text evidence="1">The sequence shown here is derived from an EMBL/GenBank/DDBJ whole genome shotgun (WGS) entry which is preliminary data.</text>
</comment>
<name>A0A2A6RGU4_9CHLR</name>